<protein>
    <submittedName>
        <fullName evidence="1">Uncharacterized protein</fullName>
    </submittedName>
</protein>
<reference evidence="1" key="1">
    <citation type="journal article" date="2020" name="Stud. Mycol.">
        <title>101 Dothideomycetes genomes: a test case for predicting lifestyles and emergence of pathogens.</title>
        <authorList>
            <person name="Haridas S."/>
            <person name="Albert R."/>
            <person name="Binder M."/>
            <person name="Bloem J."/>
            <person name="Labutti K."/>
            <person name="Salamov A."/>
            <person name="Andreopoulos B."/>
            <person name="Baker S."/>
            <person name="Barry K."/>
            <person name="Bills G."/>
            <person name="Bluhm B."/>
            <person name="Cannon C."/>
            <person name="Castanera R."/>
            <person name="Culley D."/>
            <person name="Daum C."/>
            <person name="Ezra D."/>
            <person name="Gonzalez J."/>
            <person name="Henrissat B."/>
            <person name="Kuo A."/>
            <person name="Liang C."/>
            <person name="Lipzen A."/>
            <person name="Lutzoni F."/>
            <person name="Magnuson J."/>
            <person name="Mondo S."/>
            <person name="Nolan M."/>
            <person name="Ohm R."/>
            <person name="Pangilinan J."/>
            <person name="Park H.-J."/>
            <person name="Ramirez L."/>
            <person name="Alfaro M."/>
            <person name="Sun H."/>
            <person name="Tritt A."/>
            <person name="Yoshinaga Y."/>
            <person name="Zwiers L.-H."/>
            <person name="Turgeon B."/>
            <person name="Goodwin S."/>
            <person name="Spatafora J."/>
            <person name="Crous P."/>
            <person name="Grigoriev I."/>
        </authorList>
    </citation>
    <scope>NUCLEOTIDE SEQUENCE</scope>
    <source>
        <strain evidence="1">CBS 161.51</strain>
    </source>
</reference>
<evidence type="ECO:0000313" key="1">
    <source>
        <dbReference type="EMBL" id="KAF1938944.1"/>
    </source>
</evidence>
<proteinExistence type="predicted"/>
<gene>
    <name evidence="1" type="ORF">EJ02DRAFT_269609</name>
</gene>
<accession>A0A6A5SH02</accession>
<dbReference type="AlphaFoldDB" id="A0A6A5SH02"/>
<sequence>MSAQYHEVLGVQGSLFLLLLHVMISLHDSSSRYRRTSSHRGQALKVGRSLTVKKCTSYLQIFNALFPLLIGQVSHHSCTLSRYVPKIARLTCSL</sequence>
<dbReference type="EMBL" id="ML976092">
    <property type="protein sequence ID" value="KAF1938944.1"/>
    <property type="molecule type" value="Genomic_DNA"/>
</dbReference>
<name>A0A6A5SH02_9PLEO</name>
<keyword evidence="2" id="KW-1185">Reference proteome</keyword>
<evidence type="ECO:0000313" key="2">
    <source>
        <dbReference type="Proteomes" id="UP000800038"/>
    </source>
</evidence>
<dbReference type="Proteomes" id="UP000800038">
    <property type="component" value="Unassembled WGS sequence"/>
</dbReference>
<organism evidence="1 2">
    <name type="scientific">Clathrospora elynae</name>
    <dbReference type="NCBI Taxonomy" id="706981"/>
    <lineage>
        <taxon>Eukaryota</taxon>
        <taxon>Fungi</taxon>
        <taxon>Dikarya</taxon>
        <taxon>Ascomycota</taxon>
        <taxon>Pezizomycotina</taxon>
        <taxon>Dothideomycetes</taxon>
        <taxon>Pleosporomycetidae</taxon>
        <taxon>Pleosporales</taxon>
        <taxon>Diademaceae</taxon>
        <taxon>Clathrospora</taxon>
    </lineage>
</organism>